<protein>
    <submittedName>
        <fullName evidence="3">ATP-binding protein</fullName>
    </submittedName>
</protein>
<accession>A0A1J4PTK6</accession>
<dbReference type="EMBL" id="LBDA02000116">
    <property type="protein sequence ID" value="OIK23303.1"/>
    <property type="molecule type" value="Genomic_DNA"/>
</dbReference>
<name>A0A1J4PTK6_9ACTN</name>
<evidence type="ECO:0000313" key="4">
    <source>
        <dbReference type="Proteomes" id="UP000034838"/>
    </source>
</evidence>
<keyword evidence="1" id="KW-0418">Kinase</keyword>
<dbReference type="PANTHER" id="PTHR35526:SF3">
    <property type="entry name" value="ANTI-SIGMA-F FACTOR RSBW"/>
    <property type="match status" value="1"/>
</dbReference>
<dbReference type="GO" id="GO:0005524">
    <property type="term" value="F:ATP binding"/>
    <property type="evidence" value="ECO:0007669"/>
    <property type="project" value="UniProtKB-KW"/>
</dbReference>
<dbReference type="AlphaFoldDB" id="A0A1J4PTK6"/>
<dbReference type="PANTHER" id="PTHR35526">
    <property type="entry name" value="ANTI-SIGMA-F FACTOR RSBW-RELATED"/>
    <property type="match status" value="1"/>
</dbReference>
<dbReference type="RefSeq" id="WP_046417478.1">
    <property type="nucleotide sequence ID" value="NZ_LBDA02000116.1"/>
</dbReference>
<evidence type="ECO:0000256" key="1">
    <source>
        <dbReference type="ARBA" id="ARBA00022527"/>
    </source>
</evidence>
<keyword evidence="3" id="KW-0067">ATP-binding</keyword>
<keyword evidence="4" id="KW-1185">Reference proteome</keyword>
<dbReference type="InterPro" id="IPR003594">
    <property type="entry name" value="HATPase_dom"/>
</dbReference>
<evidence type="ECO:0000313" key="3">
    <source>
        <dbReference type="EMBL" id="OIK23303.1"/>
    </source>
</evidence>
<feature type="domain" description="Histidine kinase/HSP90-like ATPase" evidence="2">
    <location>
        <begin position="20"/>
        <end position="125"/>
    </location>
</feature>
<keyword evidence="3" id="KW-0547">Nucleotide-binding</keyword>
<dbReference type="GO" id="GO:0004674">
    <property type="term" value="F:protein serine/threonine kinase activity"/>
    <property type="evidence" value="ECO:0007669"/>
    <property type="project" value="UniProtKB-KW"/>
</dbReference>
<dbReference type="CDD" id="cd16936">
    <property type="entry name" value="HATPase_RsbW-like"/>
    <property type="match status" value="1"/>
</dbReference>
<evidence type="ECO:0000259" key="2">
    <source>
        <dbReference type="Pfam" id="PF13581"/>
    </source>
</evidence>
<dbReference type="Pfam" id="PF13581">
    <property type="entry name" value="HATPase_c_2"/>
    <property type="match status" value="1"/>
</dbReference>
<dbReference type="Gene3D" id="3.30.565.10">
    <property type="entry name" value="Histidine kinase-like ATPase, C-terminal domain"/>
    <property type="match status" value="1"/>
</dbReference>
<comment type="caution">
    <text evidence="3">The sequence shown here is derived from an EMBL/GenBank/DDBJ whole genome shotgun (WGS) entry which is preliminary data.</text>
</comment>
<keyword evidence="1" id="KW-0808">Transferase</keyword>
<proteinExistence type="predicted"/>
<reference evidence="3" key="1">
    <citation type="submission" date="2016-10" db="EMBL/GenBank/DDBJ databases">
        <title>Genome sequence of Streptomyces malaysiense MUSC 136.</title>
        <authorList>
            <person name="Lee L.-H."/>
            <person name="Ser H.-L."/>
        </authorList>
    </citation>
    <scope>NUCLEOTIDE SEQUENCE [LARGE SCALE GENOMIC DNA]</scope>
    <source>
        <strain evidence="3">MUSC 136</strain>
    </source>
</reference>
<organism evidence="3 4">
    <name type="scientific">Streptomyces malaysiense</name>
    <dbReference type="NCBI Taxonomy" id="1428626"/>
    <lineage>
        <taxon>Bacteria</taxon>
        <taxon>Bacillati</taxon>
        <taxon>Actinomycetota</taxon>
        <taxon>Actinomycetes</taxon>
        <taxon>Kitasatosporales</taxon>
        <taxon>Streptomycetaceae</taxon>
        <taxon>Streptomyces</taxon>
    </lineage>
</organism>
<sequence length="134" mass="14089">MRTGAVLDGTGACIARARRLALDFLDEARNERGIPVTDRARDLTRLVVSELVTNATKYAPGPVRFGLRIAGGLVEIVVQDSDPTPPTARAANPARVGQHGLEIVLAVVTSFEAVPEPTGKRLTARIALLPGNGG</sequence>
<dbReference type="InterPro" id="IPR036890">
    <property type="entry name" value="HATPase_C_sf"/>
</dbReference>
<dbReference type="Proteomes" id="UP000034838">
    <property type="component" value="Unassembled WGS sequence"/>
</dbReference>
<dbReference type="SUPFAM" id="SSF55874">
    <property type="entry name" value="ATPase domain of HSP90 chaperone/DNA topoisomerase II/histidine kinase"/>
    <property type="match status" value="1"/>
</dbReference>
<dbReference type="OrthoDB" id="4304137at2"/>
<dbReference type="InterPro" id="IPR050267">
    <property type="entry name" value="Anti-sigma-factor_SerPK"/>
</dbReference>
<keyword evidence="1" id="KW-0723">Serine/threonine-protein kinase</keyword>
<gene>
    <name evidence="3" type="ORF">VT52_033400</name>
</gene>